<dbReference type="Pfam" id="PF00642">
    <property type="entry name" value="zf-CCCH"/>
    <property type="match status" value="1"/>
</dbReference>
<keyword evidence="2 4" id="KW-0863">Zinc-finger</keyword>
<keyword evidence="3 4" id="KW-0862">Zinc</keyword>
<evidence type="ECO:0000313" key="7">
    <source>
        <dbReference type="EMBL" id="CAF3804665.1"/>
    </source>
</evidence>
<evidence type="ECO:0000256" key="4">
    <source>
        <dbReference type="PROSITE-ProRule" id="PRU00723"/>
    </source>
</evidence>
<gene>
    <name evidence="6" type="ORF">JYZ213_LOCUS28185</name>
    <name evidence="7" type="ORF">OXD698_LOCUS18467</name>
</gene>
<evidence type="ECO:0000313" key="8">
    <source>
        <dbReference type="Proteomes" id="UP000663845"/>
    </source>
</evidence>
<evidence type="ECO:0000259" key="5">
    <source>
        <dbReference type="PROSITE" id="PS50103"/>
    </source>
</evidence>
<dbReference type="InterPro" id="IPR013085">
    <property type="entry name" value="U1-CZ_Znf_C2H2"/>
</dbReference>
<reference evidence="6" key="1">
    <citation type="submission" date="2021-02" db="EMBL/GenBank/DDBJ databases">
        <authorList>
            <person name="Nowell W R."/>
        </authorList>
    </citation>
    <scope>NUCLEOTIDE SEQUENCE</scope>
</reference>
<dbReference type="SMART" id="SM00356">
    <property type="entry name" value="ZnF_C3H1"/>
    <property type="match status" value="1"/>
</dbReference>
<dbReference type="Proteomes" id="UP000663845">
    <property type="component" value="Unassembled WGS sequence"/>
</dbReference>
<dbReference type="GO" id="GO:0005689">
    <property type="term" value="C:U12-type spliceosomal complex"/>
    <property type="evidence" value="ECO:0007669"/>
    <property type="project" value="TreeGrafter"/>
</dbReference>
<dbReference type="InterPro" id="IPR036855">
    <property type="entry name" value="Znf_CCCH_sf"/>
</dbReference>
<dbReference type="InterPro" id="IPR000571">
    <property type="entry name" value="Znf_CCCH"/>
</dbReference>
<evidence type="ECO:0000256" key="1">
    <source>
        <dbReference type="ARBA" id="ARBA00022723"/>
    </source>
</evidence>
<name>A0A814Y424_9BILA</name>
<dbReference type="InterPro" id="IPR036236">
    <property type="entry name" value="Znf_C2H2_sf"/>
</dbReference>
<dbReference type="EMBL" id="CAJOAZ010001367">
    <property type="protein sequence ID" value="CAF3804665.1"/>
    <property type="molecule type" value="Genomic_DNA"/>
</dbReference>
<accession>A0A814Y424</accession>
<dbReference type="PANTHER" id="PTHR16465:SF0">
    <property type="entry name" value="ZINC FINGER MATRIN-TYPE PROTEIN 5"/>
    <property type="match status" value="1"/>
</dbReference>
<dbReference type="GO" id="GO:0008270">
    <property type="term" value="F:zinc ion binding"/>
    <property type="evidence" value="ECO:0007669"/>
    <property type="project" value="UniProtKB-KW"/>
</dbReference>
<dbReference type="SUPFAM" id="SSF57667">
    <property type="entry name" value="beta-beta-alpha zinc fingers"/>
    <property type="match status" value="1"/>
</dbReference>
<evidence type="ECO:0000256" key="2">
    <source>
        <dbReference type="ARBA" id="ARBA00022771"/>
    </source>
</evidence>
<sequence>MGRRYYCDYCDKRLPPGLTHRKTHNKSIQHINNKRVYYLQFKDPIEMLIDERSKRICNKWTQTGSCPFGNNCKYSHRSNYDLIQLIEQTKQNFHNQSNFDVQLWIQKKLSNAIVLPQSLAL</sequence>
<proteinExistence type="predicted"/>
<dbReference type="PANTHER" id="PTHR16465">
    <property type="entry name" value="NUCLEASE-RELATED"/>
    <property type="match status" value="1"/>
</dbReference>
<protein>
    <recommendedName>
        <fullName evidence="5">C3H1-type domain-containing protein</fullName>
    </recommendedName>
</protein>
<evidence type="ECO:0000256" key="3">
    <source>
        <dbReference type="ARBA" id="ARBA00022833"/>
    </source>
</evidence>
<keyword evidence="1 4" id="KW-0479">Metal-binding</keyword>
<dbReference type="Gene3D" id="3.30.160.60">
    <property type="entry name" value="Classic Zinc Finger"/>
    <property type="match status" value="1"/>
</dbReference>
<dbReference type="Proteomes" id="UP000663844">
    <property type="component" value="Unassembled WGS sequence"/>
</dbReference>
<evidence type="ECO:0000313" key="6">
    <source>
        <dbReference type="EMBL" id="CAF1224401.1"/>
    </source>
</evidence>
<dbReference type="PROSITE" id="PS50103">
    <property type="entry name" value="ZF_C3H1"/>
    <property type="match status" value="1"/>
</dbReference>
<feature type="domain" description="C3H1-type" evidence="5">
    <location>
        <begin position="51"/>
        <end position="79"/>
    </location>
</feature>
<dbReference type="EMBL" id="CAJNOG010000405">
    <property type="protein sequence ID" value="CAF1224401.1"/>
    <property type="molecule type" value="Genomic_DNA"/>
</dbReference>
<organism evidence="6 8">
    <name type="scientific">Adineta steineri</name>
    <dbReference type="NCBI Taxonomy" id="433720"/>
    <lineage>
        <taxon>Eukaryota</taxon>
        <taxon>Metazoa</taxon>
        <taxon>Spiralia</taxon>
        <taxon>Gnathifera</taxon>
        <taxon>Rotifera</taxon>
        <taxon>Eurotatoria</taxon>
        <taxon>Bdelloidea</taxon>
        <taxon>Adinetida</taxon>
        <taxon>Adinetidae</taxon>
        <taxon>Adineta</taxon>
    </lineage>
</organism>
<comment type="caution">
    <text evidence="6">The sequence shown here is derived from an EMBL/GenBank/DDBJ whole genome shotgun (WGS) entry which is preliminary data.</text>
</comment>
<dbReference type="SUPFAM" id="SSF90229">
    <property type="entry name" value="CCCH zinc finger"/>
    <property type="match status" value="1"/>
</dbReference>
<dbReference type="AlphaFoldDB" id="A0A814Y424"/>
<feature type="zinc finger region" description="C3H1-type" evidence="4">
    <location>
        <begin position="51"/>
        <end position="79"/>
    </location>
</feature>
<dbReference type="Gene3D" id="4.10.1000.10">
    <property type="entry name" value="Zinc finger, CCCH-type"/>
    <property type="match status" value="1"/>
</dbReference>
<dbReference type="Pfam" id="PF06220">
    <property type="entry name" value="zf-U1"/>
    <property type="match status" value="1"/>
</dbReference>